<evidence type="ECO:0000256" key="1">
    <source>
        <dbReference type="SAM" id="Phobius"/>
    </source>
</evidence>
<sequence>MGRGQTWVPLALVGFAELTLVTVELFRRSAAAAELGTHFSATPSGEHYEGLFGMSFGGYGTSQQLIGIGDSVTAYTAGSGPGWLYALIAAFLAIVLWIAVTRDEPLRARVLVALVVGVFLAVPLLDLVAFRQFGLDAGTRGPVLATLGLALVAWAGRSPLVLAAAVLSGGIAVAVADLPGVLVSAAVLLAAAILPRWGVHRGTGSRWPRWDSRSW</sequence>
<feature type="transmembrane region" description="Helical" evidence="1">
    <location>
        <begin position="181"/>
        <end position="199"/>
    </location>
</feature>
<evidence type="ECO:0000313" key="3">
    <source>
        <dbReference type="Proteomes" id="UP001440984"/>
    </source>
</evidence>
<feature type="transmembrane region" description="Helical" evidence="1">
    <location>
        <begin position="142"/>
        <end position="175"/>
    </location>
</feature>
<name>A0ABV0LFU4_9PSEU</name>
<comment type="caution">
    <text evidence="2">The sequence shown here is derived from an EMBL/GenBank/DDBJ whole genome shotgun (WGS) entry which is preliminary data.</text>
</comment>
<keyword evidence="3" id="KW-1185">Reference proteome</keyword>
<protein>
    <recommendedName>
        <fullName evidence="4">DUF2029 domain-containing protein</fullName>
    </recommendedName>
</protein>
<proteinExistence type="predicted"/>
<reference evidence="2 3" key="1">
    <citation type="submission" date="2024-05" db="EMBL/GenBank/DDBJ databases">
        <authorList>
            <person name="Zhao H."/>
            <person name="Xu Y."/>
            <person name="Lin S."/>
            <person name="Spain J.C."/>
            <person name="Zhou N.-Y."/>
        </authorList>
    </citation>
    <scope>NUCLEOTIDE SEQUENCE [LARGE SCALE GENOMIC DNA]</scope>
    <source>
        <strain evidence="2 3">NEAU-NG30</strain>
    </source>
</reference>
<keyword evidence="1" id="KW-1133">Transmembrane helix</keyword>
<gene>
    <name evidence="2" type="ORF">ABJI51_18950</name>
</gene>
<evidence type="ECO:0008006" key="4">
    <source>
        <dbReference type="Google" id="ProtNLM"/>
    </source>
</evidence>
<feature type="transmembrane region" description="Helical" evidence="1">
    <location>
        <begin position="6"/>
        <end position="26"/>
    </location>
</feature>
<keyword evidence="1" id="KW-0472">Membrane</keyword>
<dbReference type="RefSeq" id="WP_348952355.1">
    <property type="nucleotide sequence ID" value="NZ_JBDZYD010000006.1"/>
</dbReference>
<evidence type="ECO:0000313" key="2">
    <source>
        <dbReference type="EMBL" id="MEQ0561169.1"/>
    </source>
</evidence>
<accession>A0ABV0LFU4</accession>
<feature type="transmembrane region" description="Helical" evidence="1">
    <location>
        <begin position="82"/>
        <end position="100"/>
    </location>
</feature>
<keyword evidence="1" id="KW-0812">Transmembrane</keyword>
<feature type="transmembrane region" description="Helical" evidence="1">
    <location>
        <begin position="106"/>
        <end position="130"/>
    </location>
</feature>
<dbReference type="EMBL" id="JBDZYD010000006">
    <property type="protein sequence ID" value="MEQ0561169.1"/>
    <property type="molecule type" value="Genomic_DNA"/>
</dbReference>
<dbReference type="Proteomes" id="UP001440984">
    <property type="component" value="Unassembled WGS sequence"/>
</dbReference>
<organism evidence="2 3">
    <name type="scientific">Amycolatopsis melonis</name>
    <dbReference type="NCBI Taxonomy" id="3156488"/>
    <lineage>
        <taxon>Bacteria</taxon>
        <taxon>Bacillati</taxon>
        <taxon>Actinomycetota</taxon>
        <taxon>Actinomycetes</taxon>
        <taxon>Pseudonocardiales</taxon>
        <taxon>Pseudonocardiaceae</taxon>
        <taxon>Amycolatopsis</taxon>
    </lineage>
</organism>